<dbReference type="InterPro" id="IPR041206">
    <property type="entry name" value="HEPN/RES_NTD1"/>
</dbReference>
<evidence type="ECO:0000313" key="2">
    <source>
        <dbReference type="EMBL" id="PSJ16079.1"/>
    </source>
</evidence>
<comment type="caution">
    <text evidence="2">The sequence shown here is derived from an EMBL/GenBank/DDBJ whole genome shotgun (WGS) entry which is preliminary data.</text>
</comment>
<dbReference type="Pfam" id="PF08808">
    <property type="entry name" value="RES"/>
    <property type="match status" value="1"/>
</dbReference>
<dbReference type="Pfam" id="PF18870">
    <property type="entry name" value="HEPN_RES_NTD1"/>
    <property type="match status" value="1"/>
</dbReference>
<dbReference type="EMBL" id="PXXU01000075">
    <property type="protein sequence ID" value="PSJ16079.1"/>
    <property type="molecule type" value="Genomic_DNA"/>
</dbReference>
<protein>
    <submittedName>
        <fullName evidence="2">RES domain-containing protein</fullName>
    </submittedName>
</protein>
<proteinExistence type="predicted"/>
<gene>
    <name evidence="2" type="ORF">C7H79_15480</name>
</gene>
<keyword evidence="3" id="KW-1185">Reference proteome</keyword>
<feature type="domain" description="RES" evidence="1">
    <location>
        <begin position="226"/>
        <end position="384"/>
    </location>
</feature>
<reference evidence="2 3" key="1">
    <citation type="submission" date="2018-03" db="EMBL/GenBank/DDBJ databases">
        <title>Draft genome of Nitrosomonas supralitoralis APG5.</title>
        <authorList>
            <person name="Urakawa H."/>
            <person name="Lopez J.V."/>
        </authorList>
    </citation>
    <scope>NUCLEOTIDE SEQUENCE [LARGE SCALE GENOMIC DNA]</scope>
    <source>
        <strain evidence="2 3">APG5</strain>
    </source>
</reference>
<dbReference type="Proteomes" id="UP000241912">
    <property type="component" value="Unassembled WGS sequence"/>
</dbReference>
<dbReference type="AlphaFoldDB" id="A0A2P7NRM1"/>
<evidence type="ECO:0000259" key="1">
    <source>
        <dbReference type="SMART" id="SM00953"/>
    </source>
</evidence>
<dbReference type="OrthoDB" id="648213at2"/>
<dbReference type="InterPro" id="IPR014914">
    <property type="entry name" value="RES_dom"/>
</dbReference>
<accession>A0A2P7NRM1</accession>
<organism evidence="2 3">
    <name type="scientific">Nitrosomonas supralitoralis</name>
    <dbReference type="NCBI Taxonomy" id="2116706"/>
    <lineage>
        <taxon>Bacteria</taxon>
        <taxon>Pseudomonadati</taxon>
        <taxon>Pseudomonadota</taxon>
        <taxon>Betaproteobacteria</taxon>
        <taxon>Nitrosomonadales</taxon>
        <taxon>Nitrosomonadaceae</taxon>
        <taxon>Nitrosomonas</taxon>
    </lineage>
</organism>
<dbReference type="RefSeq" id="WP_106708185.1">
    <property type="nucleotide sequence ID" value="NZ_PXXU01000075.1"/>
</dbReference>
<sequence>MGGVKAAWLDAQKRGYDIDDGIRVCLDCFEDDALKDFISSNGSEQPCSFCEETESSSCPLFDVVGVILEGISMEWGHPADEGLPYETREGGWQGTVYDTWEMLESAGLETSTHKLFQTIAESVFYDEWCKRDPYSLEKHQTLLIGWNSFSQFVISEARYVFLQVTPSTYDEHQHDEIHPVAILDHLGSMANDLKLITMLKAGSEVLRIRIVDPDVTLTNASELGAPPSECATFPNRMSPAGIPMFYGAFDAETAIAETYDLGYQKPKKGFIGKFRAQRDLLLLDLSQQIELPSIFDLSRVRTRHLVRFIKQFGADFSKPVARNDRSHIDYVPTQVVTEYFRHIFRAEDDRQLDGIIYPSSKHVGSRAIVLFVKNEQCVDHSEEVQSGGILSLTSVEEVLFAKQI</sequence>
<name>A0A2P7NRM1_9PROT</name>
<dbReference type="SMART" id="SM00953">
    <property type="entry name" value="RES"/>
    <property type="match status" value="1"/>
</dbReference>
<evidence type="ECO:0000313" key="3">
    <source>
        <dbReference type="Proteomes" id="UP000241912"/>
    </source>
</evidence>